<keyword evidence="5 8" id="KW-1133">Transmembrane helix</keyword>
<dbReference type="InterPro" id="IPR000701">
    <property type="entry name" value="SuccDH_FuR_B_TM-su"/>
</dbReference>
<evidence type="ECO:0000256" key="5">
    <source>
        <dbReference type="ARBA" id="ARBA00022989"/>
    </source>
</evidence>
<evidence type="ECO:0008006" key="11">
    <source>
        <dbReference type="Google" id="ProtNLM"/>
    </source>
</evidence>
<evidence type="ECO:0000256" key="8">
    <source>
        <dbReference type="SAM" id="Phobius"/>
    </source>
</evidence>
<evidence type="ECO:0000313" key="10">
    <source>
        <dbReference type="Proteomes" id="UP000176915"/>
    </source>
</evidence>
<feature type="transmembrane region" description="Helical" evidence="8">
    <location>
        <begin position="87"/>
        <end position="112"/>
    </location>
</feature>
<dbReference type="GO" id="GO:0016020">
    <property type="term" value="C:membrane"/>
    <property type="evidence" value="ECO:0007669"/>
    <property type="project" value="UniProtKB-SubCell"/>
</dbReference>
<evidence type="ECO:0000256" key="3">
    <source>
        <dbReference type="ARBA" id="ARBA00022692"/>
    </source>
</evidence>
<feature type="transmembrane region" description="Helical" evidence="8">
    <location>
        <begin position="49"/>
        <end position="67"/>
    </location>
</feature>
<feature type="transmembrane region" description="Helical" evidence="8">
    <location>
        <begin position="6"/>
        <end position="28"/>
    </location>
</feature>
<evidence type="ECO:0000256" key="6">
    <source>
        <dbReference type="ARBA" id="ARBA00023004"/>
    </source>
</evidence>
<comment type="subcellular location">
    <subcellularLocation>
        <location evidence="1">Membrane</location>
    </subcellularLocation>
</comment>
<proteinExistence type="predicted"/>
<protein>
    <recommendedName>
        <fullName evidence="11">Succinate dehydrogenase, cytochrome b556 subunit</fullName>
    </recommendedName>
</protein>
<reference evidence="9 10" key="1">
    <citation type="journal article" date="2016" name="Nat. Commun.">
        <title>Thousands of microbial genomes shed light on interconnected biogeochemical processes in an aquifer system.</title>
        <authorList>
            <person name="Anantharaman K."/>
            <person name="Brown C.T."/>
            <person name="Hug L.A."/>
            <person name="Sharon I."/>
            <person name="Castelle C.J."/>
            <person name="Probst A.J."/>
            <person name="Thomas B.C."/>
            <person name="Singh A."/>
            <person name="Wilkins M.J."/>
            <person name="Karaoz U."/>
            <person name="Brodie E.L."/>
            <person name="Williams K.H."/>
            <person name="Hubbard S.S."/>
            <person name="Banfield J.F."/>
        </authorList>
    </citation>
    <scope>NUCLEOTIDE SEQUENCE [LARGE SCALE GENOMIC DNA]</scope>
</reference>
<keyword evidence="2" id="KW-0349">Heme</keyword>
<name>A0A1F5SZ69_9BACT</name>
<dbReference type="GO" id="GO:0046872">
    <property type="term" value="F:metal ion binding"/>
    <property type="evidence" value="ECO:0007669"/>
    <property type="project" value="UniProtKB-KW"/>
</dbReference>
<keyword evidence="6" id="KW-0408">Iron</keyword>
<evidence type="ECO:0000256" key="7">
    <source>
        <dbReference type="ARBA" id="ARBA00023136"/>
    </source>
</evidence>
<dbReference type="Pfam" id="PF01127">
    <property type="entry name" value="Sdh_cyt"/>
    <property type="match status" value="1"/>
</dbReference>
<dbReference type="Gene3D" id="1.20.1300.10">
    <property type="entry name" value="Fumarate reductase/succinate dehydrogenase, transmembrane subunit"/>
    <property type="match status" value="1"/>
</dbReference>
<gene>
    <name evidence="9" type="ORF">A3H09_04085</name>
</gene>
<comment type="caution">
    <text evidence="9">The sequence shown here is derived from an EMBL/GenBank/DDBJ whole genome shotgun (WGS) entry which is preliminary data.</text>
</comment>
<evidence type="ECO:0000313" key="9">
    <source>
        <dbReference type="EMBL" id="OGF32025.1"/>
    </source>
</evidence>
<dbReference type="SUPFAM" id="SSF81343">
    <property type="entry name" value="Fumarate reductase respiratory complex transmembrane subunits"/>
    <property type="match status" value="1"/>
</dbReference>
<evidence type="ECO:0000256" key="4">
    <source>
        <dbReference type="ARBA" id="ARBA00022723"/>
    </source>
</evidence>
<organism evidence="9 10">
    <name type="scientific">Candidatus Falkowbacteria bacterium RIFCSPLOWO2_12_FULL_45_13</name>
    <dbReference type="NCBI Taxonomy" id="1797991"/>
    <lineage>
        <taxon>Bacteria</taxon>
        <taxon>Candidatus Falkowiibacteriota</taxon>
    </lineage>
</organism>
<keyword evidence="3 8" id="KW-0812">Transmembrane</keyword>
<dbReference type="AlphaFoldDB" id="A0A1F5SZ69"/>
<sequence length="113" mass="12953">MKAGWLWFLQRVTAALIVIILYSHIFRVHYVELGQPILFAGVALRLKDLLILLTDSSLLLLGLFHGLNGVRAVLLDYEFFIKHEKRISWSLLIIGIIFFFGGVKGLWAFLIIK</sequence>
<keyword evidence="4" id="KW-0479">Metal-binding</keyword>
<dbReference type="InterPro" id="IPR034804">
    <property type="entry name" value="SQR/QFR_C/D"/>
</dbReference>
<dbReference type="EMBL" id="MFFY01000012">
    <property type="protein sequence ID" value="OGF32025.1"/>
    <property type="molecule type" value="Genomic_DNA"/>
</dbReference>
<evidence type="ECO:0000256" key="2">
    <source>
        <dbReference type="ARBA" id="ARBA00022617"/>
    </source>
</evidence>
<accession>A0A1F5SZ69</accession>
<keyword evidence="7 8" id="KW-0472">Membrane</keyword>
<dbReference type="Proteomes" id="UP000176915">
    <property type="component" value="Unassembled WGS sequence"/>
</dbReference>
<evidence type="ECO:0000256" key="1">
    <source>
        <dbReference type="ARBA" id="ARBA00004370"/>
    </source>
</evidence>